<name>A0A819MYL9_9BILA</name>
<dbReference type="EMBL" id="CAJOBF010001816">
    <property type="protein sequence ID" value="CAF3986188.1"/>
    <property type="molecule type" value="Genomic_DNA"/>
</dbReference>
<dbReference type="Proteomes" id="UP000663842">
    <property type="component" value="Unassembled WGS sequence"/>
</dbReference>
<gene>
    <name evidence="1" type="ORF">UXM345_LOCUS15335</name>
</gene>
<organism evidence="1 2">
    <name type="scientific">Rotaria magnacalcarata</name>
    <dbReference type="NCBI Taxonomy" id="392030"/>
    <lineage>
        <taxon>Eukaryota</taxon>
        <taxon>Metazoa</taxon>
        <taxon>Spiralia</taxon>
        <taxon>Gnathifera</taxon>
        <taxon>Rotifera</taxon>
        <taxon>Eurotatoria</taxon>
        <taxon>Bdelloidea</taxon>
        <taxon>Philodinida</taxon>
        <taxon>Philodinidae</taxon>
        <taxon>Rotaria</taxon>
    </lineage>
</organism>
<protein>
    <submittedName>
        <fullName evidence="1">Uncharacterized protein</fullName>
    </submittedName>
</protein>
<reference evidence="1" key="1">
    <citation type="submission" date="2021-02" db="EMBL/GenBank/DDBJ databases">
        <authorList>
            <person name="Nowell W R."/>
        </authorList>
    </citation>
    <scope>NUCLEOTIDE SEQUENCE</scope>
</reference>
<accession>A0A819MYL9</accession>
<proteinExistence type="predicted"/>
<dbReference type="AlphaFoldDB" id="A0A819MYL9"/>
<sequence>MDVPNNDITLLRDALMSLETSTIEISIIMEVVQHFKIIINDLKPDTIFIDKAYVLTKVRPKKFNGSTIISTTIDTNISVSTNEIIQNISDVETTLAMDLTDNKIIKITIDQVGDIHRMITCLTCKGDLVDVASATTLVYCSKCRRHSFKKNTRRNISTTFVIWQYVNSI</sequence>
<comment type="caution">
    <text evidence="1">The sequence shown here is derived from an EMBL/GenBank/DDBJ whole genome shotgun (WGS) entry which is preliminary data.</text>
</comment>
<evidence type="ECO:0000313" key="2">
    <source>
        <dbReference type="Proteomes" id="UP000663842"/>
    </source>
</evidence>
<evidence type="ECO:0000313" key="1">
    <source>
        <dbReference type="EMBL" id="CAF3986188.1"/>
    </source>
</evidence>